<reference evidence="1 2" key="1">
    <citation type="submission" date="2015-02" db="EMBL/GenBank/DDBJ databases">
        <title>Single-cell genomics of uncultivated deep-branching MTB reveals a conserved set of magnetosome genes.</title>
        <authorList>
            <person name="Kolinko S."/>
            <person name="Richter M."/>
            <person name="Glockner F.O."/>
            <person name="Brachmann A."/>
            <person name="Schuler D."/>
        </authorList>
    </citation>
    <scope>NUCLEOTIDE SEQUENCE [LARGE SCALE GENOMIC DNA]</scope>
    <source>
        <strain evidence="1">TM-1</strain>
    </source>
</reference>
<gene>
    <name evidence="1" type="ORF">MBAV_002814</name>
</gene>
<keyword evidence="2" id="KW-1185">Reference proteome</keyword>
<accession>A0A0F3GT26</accession>
<proteinExistence type="predicted"/>
<protein>
    <submittedName>
        <fullName evidence="1">Uncharacterized protein</fullName>
    </submittedName>
</protein>
<dbReference type="Proteomes" id="UP000033423">
    <property type="component" value="Unassembled WGS sequence"/>
</dbReference>
<sequence length="74" mass="8201">MFIIVFGGMFLFCALSEKVGLKFLISLSERVKETSLNLSCPVFAIYSTHPGSTNVQSPLFNVCPRMVFISPLLL</sequence>
<comment type="caution">
    <text evidence="1">The sequence shown here is derived from an EMBL/GenBank/DDBJ whole genome shotgun (WGS) entry which is preliminary data.</text>
</comment>
<dbReference type="EMBL" id="LACI01001205">
    <property type="protein sequence ID" value="KJU84992.1"/>
    <property type="molecule type" value="Genomic_DNA"/>
</dbReference>
<organism evidence="1 2">
    <name type="scientific">Candidatus Magnetobacterium bavaricum</name>
    <dbReference type="NCBI Taxonomy" id="29290"/>
    <lineage>
        <taxon>Bacteria</taxon>
        <taxon>Pseudomonadati</taxon>
        <taxon>Nitrospirota</taxon>
        <taxon>Thermodesulfovibrionia</taxon>
        <taxon>Thermodesulfovibrionales</taxon>
        <taxon>Candidatus Magnetobacteriaceae</taxon>
        <taxon>Candidatus Magnetobacterium</taxon>
    </lineage>
</organism>
<dbReference type="AlphaFoldDB" id="A0A0F3GT26"/>
<evidence type="ECO:0000313" key="2">
    <source>
        <dbReference type="Proteomes" id="UP000033423"/>
    </source>
</evidence>
<evidence type="ECO:0000313" key="1">
    <source>
        <dbReference type="EMBL" id="KJU84992.1"/>
    </source>
</evidence>
<name>A0A0F3GT26_9BACT</name>